<accession>A0A482XFN8</accession>
<dbReference type="InParanoid" id="A0A482XFN8"/>
<evidence type="ECO:0000256" key="3">
    <source>
        <dbReference type="ARBA" id="ARBA00022737"/>
    </source>
</evidence>
<evidence type="ECO:0000313" key="7">
    <source>
        <dbReference type="Proteomes" id="UP000291343"/>
    </source>
</evidence>
<dbReference type="Gene3D" id="3.80.10.10">
    <property type="entry name" value="Ribonuclease Inhibitor"/>
    <property type="match status" value="2"/>
</dbReference>
<keyword evidence="3" id="KW-0677">Repeat</keyword>
<keyword evidence="2 5" id="KW-0732">Signal</keyword>
<evidence type="ECO:0000256" key="1">
    <source>
        <dbReference type="ARBA" id="ARBA00022614"/>
    </source>
</evidence>
<feature type="signal peptide" evidence="5">
    <location>
        <begin position="1"/>
        <end position="19"/>
    </location>
</feature>
<keyword evidence="4" id="KW-1133">Transmembrane helix</keyword>
<keyword evidence="4" id="KW-0472">Membrane</keyword>
<dbReference type="PANTHER" id="PTHR24369">
    <property type="entry name" value="ANTIGEN BSP, PUTATIVE-RELATED"/>
    <property type="match status" value="1"/>
</dbReference>
<dbReference type="OrthoDB" id="72369at2759"/>
<dbReference type="Proteomes" id="UP000291343">
    <property type="component" value="Unassembled WGS sequence"/>
</dbReference>
<dbReference type="PANTHER" id="PTHR24369:SF210">
    <property type="entry name" value="CHAOPTIN-RELATED"/>
    <property type="match status" value="1"/>
</dbReference>
<sequence>MKNSLLLFGLSLFVSGVFSNLCRAPCSCVDRTVDCSNLKLKTQFNETEWNGMQSITEAKFDVNQIKHLTQYPKLPLVYLSLTHNMISTIDDGAFSNLESLTILDLSDNYLDSSHLNPNIFKGQYQPGYYAPLKNLTELKLSHNLFYTLHPDLFEHLPRLERLSLNNNPFKTLDKNTVTALSSIQSLKLLDLSATGLFSLPEYPFGTPRFLSILNLSLNRFSSIPYQLEHVESLQYLFMDDNPVISIEKFPRLPKLEVLHLNWLPKLKKIGPYSLSNLTGLKELYCHNNINLKEISATALTSIPTDASEGPVWPVLKKLDFHHNSLGYLDSNLVGRWDLLEDVNIKGNPWVCECDNQWIVEDLIPKIRALKKDHLLDGIICHEPLEMKGLSMVELQAKHYTMRCLDKYGNQPEKDGSFLLGLIIGLWFAVPFIVGAIIVYRRRNQTPKQFSRAFYKRAESSENLSDNMHY</sequence>
<feature type="transmembrane region" description="Helical" evidence="4">
    <location>
        <begin position="417"/>
        <end position="439"/>
    </location>
</feature>
<name>A0A482XFN8_LAOST</name>
<evidence type="ECO:0000256" key="2">
    <source>
        <dbReference type="ARBA" id="ARBA00022729"/>
    </source>
</evidence>
<dbReference type="STRING" id="195883.A0A482XFN8"/>
<evidence type="ECO:0000256" key="4">
    <source>
        <dbReference type="SAM" id="Phobius"/>
    </source>
</evidence>
<dbReference type="EMBL" id="QKKF02010319">
    <property type="protein sequence ID" value="RZF44845.1"/>
    <property type="molecule type" value="Genomic_DNA"/>
</dbReference>
<organism evidence="6 7">
    <name type="scientific">Laodelphax striatellus</name>
    <name type="common">Small brown planthopper</name>
    <name type="synonym">Delphax striatella</name>
    <dbReference type="NCBI Taxonomy" id="195883"/>
    <lineage>
        <taxon>Eukaryota</taxon>
        <taxon>Metazoa</taxon>
        <taxon>Ecdysozoa</taxon>
        <taxon>Arthropoda</taxon>
        <taxon>Hexapoda</taxon>
        <taxon>Insecta</taxon>
        <taxon>Pterygota</taxon>
        <taxon>Neoptera</taxon>
        <taxon>Paraneoptera</taxon>
        <taxon>Hemiptera</taxon>
        <taxon>Auchenorrhyncha</taxon>
        <taxon>Fulgoroidea</taxon>
        <taxon>Delphacidae</taxon>
        <taxon>Criomorphinae</taxon>
        <taxon>Laodelphax</taxon>
    </lineage>
</organism>
<dbReference type="FunCoup" id="A0A482XFN8">
    <property type="interactions" value="1"/>
</dbReference>
<keyword evidence="1" id="KW-0433">Leucine-rich repeat</keyword>
<dbReference type="InterPro" id="IPR032675">
    <property type="entry name" value="LRR_dom_sf"/>
</dbReference>
<dbReference type="GO" id="GO:0005886">
    <property type="term" value="C:plasma membrane"/>
    <property type="evidence" value="ECO:0007669"/>
    <property type="project" value="TreeGrafter"/>
</dbReference>
<comment type="caution">
    <text evidence="6">The sequence shown here is derived from an EMBL/GenBank/DDBJ whole genome shotgun (WGS) entry which is preliminary data.</text>
</comment>
<keyword evidence="4" id="KW-0812">Transmembrane</keyword>
<keyword evidence="7" id="KW-1185">Reference proteome</keyword>
<dbReference type="SUPFAM" id="SSF52058">
    <property type="entry name" value="L domain-like"/>
    <property type="match status" value="1"/>
</dbReference>
<evidence type="ECO:0000313" key="6">
    <source>
        <dbReference type="EMBL" id="RZF44845.1"/>
    </source>
</evidence>
<proteinExistence type="predicted"/>
<reference evidence="6 7" key="1">
    <citation type="journal article" date="2017" name="Gigascience">
        <title>Genome sequence of the small brown planthopper, Laodelphax striatellus.</title>
        <authorList>
            <person name="Zhu J."/>
            <person name="Jiang F."/>
            <person name="Wang X."/>
            <person name="Yang P."/>
            <person name="Bao Y."/>
            <person name="Zhao W."/>
            <person name="Wang W."/>
            <person name="Lu H."/>
            <person name="Wang Q."/>
            <person name="Cui N."/>
            <person name="Li J."/>
            <person name="Chen X."/>
            <person name="Luo L."/>
            <person name="Yu J."/>
            <person name="Kang L."/>
            <person name="Cui F."/>
        </authorList>
    </citation>
    <scope>NUCLEOTIDE SEQUENCE [LARGE SCALE GENOMIC DNA]</scope>
    <source>
        <strain evidence="6">Lst14</strain>
    </source>
</reference>
<evidence type="ECO:0000256" key="5">
    <source>
        <dbReference type="SAM" id="SignalP"/>
    </source>
</evidence>
<protein>
    <recommendedName>
        <fullName evidence="8">LRRCT domain-containing protein</fullName>
    </recommendedName>
</protein>
<dbReference type="InterPro" id="IPR003591">
    <property type="entry name" value="Leu-rich_rpt_typical-subtyp"/>
</dbReference>
<dbReference type="SMR" id="A0A482XFN8"/>
<dbReference type="InterPro" id="IPR050541">
    <property type="entry name" value="LRR_TM_domain-containing"/>
</dbReference>
<feature type="chain" id="PRO_5019721954" description="LRRCT domain-containing protein" evidence="5">
    <location>
        <begin position="20"/>
        <end position="469"/>
    </location>
</feature>
<dbReference type="Pfam" id="PF13855">
    <property type="entry name" value="LRR_8"/>
    <property type="match status" value="2"/>
</dbReference>
<dbReference type="SMART" id="SM00369">
    <property type="entry name" value="LRR_TYP"/>
    <property type="match status" value="5"/>
</dbReference>
<dbReference type="AlphaFoldDB" id="A0A482XFN8"/>
<gene>
    <name evidence="6" type="ORF">LSTR_LSTR000797</name>
</gene>
<dbReference type="InterPro" id="IPR001611">
    <property type="entry name" value="Leu-rich_rpt"/>
</dbReference>
<evidence type="ECO:0008006" key="8">
    <source>
        <dbReference type="Google" id="ProtNLM"/>
    </source>
</evidence>